<evidence type="ECO:0000256" key="6">
    <source>
        <dbReference type="SAM" id="MobiDB-lite"/>
    </source>
</evidence>
<feature type="domain" description="DNA-binding protein H-NS-like C-terminal" evidence="7">
    <location>
        <begin position="59"/>
        <end position="104"/>
    </location>
</feature>
<comment type="similarity">
    <text evidence="2">Belongs to the histone-like protein H-NS family.</text>
</comment>
<evidence type="ECO:0000256" key="5">
    <source>
        <dbReference type="SAM" id="Coils"/>
    </source>
</evidence>
<dbReference type="PANTHER" id="PTHR38097:SF2">
    <property type="entry name" value="DNA-BINDING PROTEIN STPA"/>
    <property type="match status" value="1"/>
</dbReference>
<gene>
    <name evidence="8" type="ORF">MW290_32240</name>
</gene>
<geneLocation type="plasmid" evidence="8 9">
    <name>A</name>
</geneLocation>
<sequence length="104" mass="11534">MATLKELIEQKEALERQIEEAKKTNREEGLAKLREVMEQYGLTAADLNGSVREARASTKGKSTGKVAAKYKNPETGDTWTGRGLKPKWLKAALEGGKKIEDFVI</sequence>
<evidence type="ECO:0000313" key="8">
    <source>
        <dbReference type="EMBL" id="URI11965.1"/>
    </source>
</evidence>
<comment type="subcellular location">
    <subcellularLocation>
        <location evidence="1">Cytoplasm</location>
        <location evidence="1">Nucleoid</location>
    </subcellularLocation>
</comment>
<dbReference type="InterPro" id="IPR037150">
    <property type="entry name" value="H-NS_C_dom_sf"/>
</dbReference>
<evidence type="ECO:0000259" key="7">
    <source>
        <dbReference type="SMART" id="SM00528"/>
    </source>
</evidence>
<keyword evidence="4" id="KW-0238">DNA-binding</keyword>
<evidence type="ECO:0000256" key="3">
    <source>
        <dbReference type="ARBA" id="ARBA00022490"/>
    </source>
</evidence>
<feature type="region of interest" description="Disordered" evidence="6">
    <location>
        <begin position="53"/>
        <end position="83"/>
    </location>
</feature>
<dbReference type="SUPFAM" id="SSF81273">
    <property type="entry name" value="H-NS histone-like proteins"/>
    <property type="match status" value="1"/>
</dbReference>
<evidence type="ECO:0000313" key="9">
    <source>
        <dbReference type="Proteomes" id="UP001056201"/>
    </source>
</evidence>
<keyword evidence="3" id="KW-0963">Cytoplasm</keyword>
<evidence type="ECO:0000256" key="2">
    <source>
        <dbReference type="ARBA" id="ARBA00010610"/>
    </source>
</evidence>
<dbReference type="InterPro" id="IPR027444">
    <property type="entry name" value="H-NS_C_dom"/>
</dbReference>
<keyword evidence="9" id="KW-1185">Reference proteome</keyword>
<name>A0ABY4SHC0_AQUTE</name>
<feature type="coiled-coil region" evidence="5">
    <location>
        <begin position="1"/>
        <end position="31"/>
    </location>
</feature>
<dbReference type="Gene3D" id="4.10.430.10">
    <property type="entry name" value="Histone-like protein H-NS, C-terminal domain"/>
    <property type="match status" value="1"/>
</dbReference>
<dbReference type="EMBL" id="CP097637">
    <property type="protein sequence ID" value="URI11965.1"/>
    <property type="molecule type" value="Genomic_DNA"/>
</dbReference>
<keyword evidence="8" id="KW-0614">Plasmid</keyword>
<accession>A0ABY4SHC0</accession>
<evidence type="ECO:0000256" key="1">
    <source>
        <dbReference type="ARBA" id="ARBA00004453"/>
    </source>
</evidence>
<evidence type="ECO:0000256" key="4">
    <source>
        <dbReference type="ARBA" id="ARBA00023125"/>
    </source>
</evidence>
<dbReference type="Proteomes" id="UP001056201">
    <property type="component" value="Plasmid A"/>
</dbReference>
<dbReference type="RefSeq" id="WP_250200157.1">
    <property type="nucleotide sequence ID" value="NZ_CP097637.1"/>
</dbReference>
<reference evidence="8" key="1">
    <citation type="submission" date="2022-05" db="EMBL/GenBank/DDBJ databases">
        <title>An RpoN-dependent PEP-CTERM gene is involved in floc formation of an Aquincola tertiaricarbonis strain.</title>
        <authorList>
            <person name="Qiu D."/>
            <person name="Xia M."/>
        </authorList>
    </citation>
    <scope>NUCLEOTIDE SEQUENCE</scope>
    <source>
        <strain evidence="8">RN12</strain>
        <plasmid evidence="8">A</plasmid>
    </source>
</reference>
<dbReference type="Pfam" id="PF00816">
    <property type="entry name" value="Histone_HNS"/>
    <property type="match status" value="1"/>
</dbReference>
<protein>
    <submittedName>
        <fullName evidence="8">H-NS histone family protein</fullName>
    </submittedName>
</protein>
<proteinExistence type="inferred from homology"/>
<organism evidence="8 9">
    <name type="scientific">Aquincola tertiaricarbonis</name>
    <dbReference type="NCBI Taxonomy" id="391953"/>
    <lineage>
        <taxon>Bacteria</taxon>
        <taxon>Pseudomonadati</taxon>
        <taxon>Pseudomonadota</taxon>
        <taxon>Betaproteobacteria</taxon>
        <taxon>Burkholderiales</taxon>
        <taxon>Sphaerotilaceae</taxon>
        <taxon>Aquincola</taxon>
    </lineage>
</organism>
<dbReference type="PANTHER" id="PTHR38097">
    <property type="match status" value="1"/>
</dbReference>
<keyword evidence="5" id="KW-0175">Coiled coil</keyword>
<dbReference type="SMART" id="SM00528">
    <property type="entry name" value="HNS"/>
    <property type="match status" value="1"/>
</dbReference>